<accession>A0A6N6NUD4</accession>
<evidence type="ECO:0000313" key="2">
    <source>
        <dbReference type="Proteomes" id="UP000468668"/>
    </source>
</evidence>
<dbReference type="AlphaFoldDB" id="A0A6N6NUD4"/>
<sequence length="297" mass="33267">MELPPQTRFRGALRKHLRKNSRERHHCIAEKQNGFEHGFGFRGRQHRRDYSLEIEHPTHLKDSKLEREGTYEIDGENLYISFPEGKGQSAGAISISFKAVENAEATIDGDTLTTNGISTKGGETVANKSTDEQYQEYVDRVVALGPKKLAVGETGTTNLATFTIDSLSYVDEVYPSDTSGFYSYYTHQNGKSYLLARVTYTNIGTEYALPGYATEASFEIAGNKYSGKIEIDAGPRFGSNYRVEAKDTATVAIYCLVPDSVKDSGETKLTWSIPTDQQYMNTYYRSTFPHDDFVITM</sequence>
<reference evidence="1 2" key="1">
    <citation type="submission" date="2019-09" db="EMBL/GenBank/DDBJ databases">
        <title>Whole genome shotgun sequencing (WGS) of Ellagibacter isourolithinifaciens DSM 104140(T) and Adlercreutzia muris DSM 29508(T).</title>
        <authorList>
            <person name="Stoll D.A."/>
            <person name="Danylec N."/>
            <person name="Huch M."/>
        </authorList>
    </citation>
    <scope>NUCLEOTIDE SEQUENCE [LARGE SCALE GENOMIC DNA]</scope>
    <source>
        <strain evidence="1 2">DSM 104140</strain>
    </source>
</reference>
<dbReference type="Proteomes" id="UP000468668">
    <property type="component" value="Unassembled WGS sequence"/>
</dbReference>
<dbReference type="RefSeq" id="WP_158048627.1">
    <property type="nucleotide sequence ID" value="NZ_WAJR01000002.1"/>
</dbReference>
<dbReference type="GeneID" id="98657019"/>
<keyword evidence="2" id="KW-1185">Reference proteome</keyword>
<protein>
    <submittedName>
        <fullName evidence="1">Uncharacterized protein</fullName>
    </submittedName>
</protein>
<proteinExistence type="predicted"/>
<organism evidence="1 2">
    <name type="scientific">Ellagibacter isourolithinifaciens</name>
    <dbReference type="NCBI Taxonomy" id="2137581"/>
    <lineage>
        <taxon>Bacteria</taxon>
        <taxon>Bacillati</taxon>
        <taxon>Actinomycetota</taxon>
        <taxon>Coriobacteriia</taxon>
        <taxon>Eggerthellales</taxon>
        <taxon>Eggerthellaceae</taxon>
        <taxon>Ellagibacter</taxon>
    </lineage>
</organism>
<name>A0A6N6NUD4_9ACTN</name>
<comment type="caution">
    <text evidence="1">The sequence shown here is derived from an EMBL/GenBank/DDBJ whole genome shotgun (WGS) entry which is preliminary data.</text>
</comment>
<evidence type="ECO:0000313" key="1">
    <source>
        <dbReference type="EMBL" id="KAB1642359.1"/>
    </source>
</evidence>
<dbReference type="EMBL" id="WAJR01000002">
    <property type="protein sequence ID" value="KAB1642359.1"/>
    <property type="molecule type" value="Genomic_DNA"/>
</dbReference>
<gene>
    <name evidence="1" type="ORF">F8C90_01200</name>
</gene>
<dbReference type="OrthoDB" id="1902950at2"/>